<keyword evidence="2" id="KW-1185">Reference proteome</keyword>
<accession>A0A915HJR8</accession>
<dbReference type="AlphaFoldDB" id="A0A915HJR8"/>
<proteinExistence type="predicted"/>
<sequence>MKTNLNAHLCSLSEQLKINFDKQIDRWAQTIQANIDKSIQQNLSKQLDDRLMYVVKNAVKDELKKALNENQNQINDVVLRALRSQSATPSIPTSPQQSDRNTLLKEISLYLQQNNYASAFQSKSINKQMMKLQVLKVSRRVMPRHARQEFFRGEGPWTSFQGVEFRAEADSDSSQSHSVCKSDEESDDIDEVLLCENGDF</sequence>
<dbReference type="Proteomes" id="UP000887565">
    <property type="component" value="Unplaced"/>
</dbReference>
<evidence type="ECO:0000256" key="1">
    <source>
        <dbReference type="SAM" id="MobiDB-lite"/>
    </source>
</evidence>
<reference evidence="3" key="1">
    <citation type="submission" date="2022-11" db="UniProtKB">
        <authorList>
            <consortium name="WormBaseParasite"/>
        </authorList>
    </citation>
    <scope>IDENTIFICATION</scope>
</reference>
<evidence type="ECO:0000313" key="2">
    <source>
        <dbReference type="Proteomes" id="UP000887565"/>
    </source>
</evidence>
<feature type="region of interest" description="Disordered" evidence="1">
    <location>
        <begin position="166"/>
        <end position="191"/>
    </location>
</feature>
<name>A0A915HJR8_ROMCU</name>
<evidence type="ECO:0000313" key="3">
    <source>
        <dbReference type="WBParaSite" id="nRc.2.0.1.t01689-RA"/>
    </source>
</evidence>
<organism evidence="2 3">
    <name type="scientific">Romanomermis culicivorax</name>
    <name type="common">Nematode worm</name>
    <dbReference type="NCBI Taxonomy" id="13658"/>
    <lineage>
        <taxon>Eukaryota</taxon>
        <taxon>Metazoa</taxon>
        <taxon>Ecdysozoa</taxon>
        <taxon>Nematoda</taxon>
        <taxon>Enoplea</taxon>
        <taxon>Dorylaimia</taxon>
        <taxon>Mermithida</taxon>
        <taxon>Mermithoidea</taxon>
        <taxon>Mermithidae</taxon>
        <taxon>Romanomermis</taxon>
    </lineage>
</organism>
<protein>
    <submittedName>
        <fullName evidence="3">Uncharacterized protein</fullName>
    </submittedName>
</protein>
<dbReference type="WBParaSite" id="nRc.2.0.1.t01689-RA">
    <property type="protein sequence ID" value="nRc.2.0.1.t01689-RA"/>
    <property type="gene ID" value="nRc.2.0.1.g01689"/>
</dbReference>